<proteinExistence type="predicted"/>
<organism evidence="2">
    <name type="scientific">Arundo donax</name>
    <name type="common">Giant reed</name>
    <name type="synonym">Donax arundinaceus</name>
    <dbReference type="NCBI Taxonomy" id="35708"/>
    <lineage>
        <taxon>Eukaryota</taxon>
        <taxon>Viridiplantae</taxon>
        <taxon>Streptophyta</taxon>
        <taxon>Embryophyta</taxon>
        <taxon>Tracheophyta</taxon>
        <taxon>Spermatophyta</taxon>
        <taxon>Magnoliopsida</taxon>
        <taxon>Liliopsida</taxon>
        <taxon>Poales</taxon>
        <taxon>Poaceae</taxon>
        <taxon>PACMAD clade</taxon>
        <taxon>Arundinoideae</taxon>
        <taxon>Arundineae</taxon>
        <taxon>Arundo</taxon>
    </lineage>
</organism>
<reference evidence="2" key="2">
    <citation type="journal article" date="2015" name="Data Brief">
        <title>Shoot transcriptome of the giant reed, Arundo donax.</title>
        <authorList>
            <person name="Barrero R.A."/>
            <person name="Guerrero F.D."/>
            <person name="Moolhuijzen P."/>
            <person name="Goolsby J.A."/>
            <person name="Tidwell J."/>
            <person name="Bellgard S.E."/>
            <person name="Bellgard M.I."/>
        </authorList>
    </citation>
    <scope>NUCLEOTIDE SEQUENCE</scope>
    <source>
        <tissue evidence="2">Shoot tissue taken approximately 20 cm above the soil surface</tissue>
    </source>
</reference>
<accession>A0A0A9CUI8</accession>
<dbReference type="AlphaFoldDB" id="A0A0A9CUI8"/>
<dbReference type="EMBL" id="GBRH01217886">
    <property type="protein sequence ID" value="JAD80009.1"/>
    <property type="molecule type" value="Transcribed_RNA"/>
</dbReference>
<feature type="region of interest" description="Disordered" evidence="1">
    <location>
        <begin position="1"/>
        <end position="91"/>
    </location>
</feature>
<protein>
    <submittedName>
        <fullName evidence="2">Uncharacterized protein</fullName>
    </submittedName>
</protein>
<feature type="compositionally biased region" description="Low complexity" evidence="1">
    <location>
        <begin position="62"/>
        <end position="72"/>
    </location>
</feature>
<sequence>MFRRERSIPTMSPVAASQATPGHAHHGGASDRVAPADAAEAYVHGQSAPAGSFREDFRDSSARSGSGADDAAVVMVSRGSRSRRPPYGGSGDEVAMATMEAEAQVVVVV</sequence>
<reference evidence="2" key="1">
    <citation type="submission" date="2014-09" db="EMBL/GenBank/DDBJ databases">
        <authorList>
            <person name="Magalhaes I.L.F."/>
            <person name="Oliveira U."/>
            <person name="Santos F.R."/>
            <person name="Vidigal T.H.D.A."/>
            <person name="Brescovit A.D."/>
            <person name="Santos A.J."/>
        </authorList>
    </citation>
    <scope>NUCLEOTIDE SEQUENCE</scope>
    <source>
        <tissue evidence="2">Shoot tissue taken approximately 20 cm above the soil surface</tissue>
    </source>
</reference>
<evidence type="ECO:0000256" key="1">
    <source>
        <dbReference type="SAM" id="MobiDB-lite"/>
    </source>
</evidence>
<evidence type="ECO:0000313" key="2">
    <source>
        <dbReference type="EMBL" id="JAD80009.1"/>
    </source>
</evidence>
<name>A0A0A9CUI8_ARUDO</name>